<comment type="caution">
    <text evidence="5">The sequence shown here is derived from an EMBL/GenBank/DDBJ whole genome shotgun (WGS) entry which is preliminary data.</text>
</comment>
<evidence type="ECO:0000313" key="6">
    <source>
        <dbReference type="Proteomes" id="UP000269157"/>
    </source>
</evidence>
<dbReference type="Pfam" id="PF08501">
    <property type="entry name" value="Shikimate_dh_N"/>
    <property type="match status" value="1"/>
</dbReference>
<protein>
    <submittedName>
        <fullName evidence="5">Shikimate dehydrogenase</fullName>
    </submittedName>
</protein>
<dbReference type="SUPFAM" id="SSF53223">
    <property type="entry name" value="Aminoacid dehydrogenase-like, N-terminal domain"/>
    <property type="match status" value="1"/>
</dbReference>
<feature type="domain" description="Shikimate dehydrogenase substrate binding N-terminal" evidence="4">
    <location>
        <begin position="7"/>
        <end position="91"/>
    </location>
</feature>
<dbReference type="InterPro" id="IPR022893">
    <property type="entry name" value="Shikimate_DH_fam"/>
</dbReference>
<dbReference type="AlphaFoldDB" id="A0A497WSW5"/>
<keyword evidence="6" id="KW-1185">Reference proteome</keyword>
<dbReference type="Proteomes" id="UP000269157">
    <property type="component" value="Unassembled WGS sequence"/>
</dbReference>
<evidence type="ECO:0000256" key="2">
    <source>
        <dbReference type="ARBA" id="ARBA00023002"/>
    </source>
</evidence>
<organism evidence="5 6">
    <name type="scientific">Litoreibacter meonggei</name>
    <dbReference type="NCBI Taxonomy" id="1049199"/>
    <lineage>
        <taxon>Bacteria</taxon>
        <taxon>Pseudomonadati</taxon>
        <taxon>Pseudomonadota</taxon>
        <taxon>Alphaproteobacteria</taxon>
        <taxon>Rhodobacterales</taxon>
        <taxon>Roseobacteraceae</taxon>
        <taxon>Litoreibacter</taxon>
    </lineage>
</organism>
<dbReference type="GO" id="GO:0009073">
    <property type="term" value="P:aromatic amino acid family biosynthetic process"/>
    <property type="evidence" value="ECO:0007669"/>
    <property type="project" value="UniProtKB-KW"/>
</dbReference>
<dbReference type="GO" id="GO:0004764">
    <property type="term" value="F:shikimate 3-dehydrogenase (NADP+) activity"/>
    <property type="evidence" value="ECO:0007669"/>
    <property type="project" value="InterPro"/>
</dbReference>
<evidence type="ECO:0000256" key="1">
    <source>
        <dbReference type="ARBA" id="ARBA00004871"/>
    </source>
</evidence>
<keyword evidence="2" id="KW-0560">Oxidoreductase</keyword>
<dbReference type="SUPFAM" id="SSF51735">
    <property type="entry name" value="NAD(P)-binding Rossmann-fold domains"/>
    <property type="match status" value="1"/>
</dbReference>
<dbReference type="GO" id="GO:0019632">
    <property type="term" value="P:shikimate metabolic process"/>
    <property type="evidence" value="ECO:0007669"/>
    <property type="project" value="TreeGrafter"/>
</dbReference>
<dbReference type="RefSeq" id="WP_121020662.1">
    <property type="nucleotide sequence ID" value="NZ_RCCE01000001.1"/>
</dbReference>
<dbReference type="OrthoDB" id="9792692at2"/>
<dbReference type="GO" id="GO:0009423">
    <property type="term" value="P:chorismate biosynthetic process"/>
    <property type="evidence" value="ECO:0007669"/>
    <property type="project" value="TreeGrafter"/>
</dbReference>
<dbReference type="InterPro" id="IPR013708">
    <property type="entry name" value="Shikimate_DH-bd_N"/>
</dbReference>
<dbReference type="Gene3D" id="3.40.50.720">
    <property type="entry name" value="NAD(P)-binding Rossmann-like Domain"/>
    <property type="match status" value="1"/>
</dbReference>
<dbReference type="EMBL" id="RCCE01000001">
    <property type="protein sequence ID" value="RLJ59908.1"/>
    <property type="molecule type" value="Genomic_DNA"/>
</dbReference>
<reference evidence="5 6" key="1">
    <citation type="submission" date="2018-10" db="EMBL/GenBank/DDBJ databases">
        <title>Genomic Encyclopedia of Archaeal and Bacterial Type Strains, Phase II (KMG-II): from individual species to whole genera.</title>
        <authorList>
            <person name="Goeker M."/>
        </authorList>
    </citation>
    <scope>NUCLEOTIDE SEQUENCE [LARGE SCALE GENOMIC DNA]</scope>
    <source>
        <strain evidence="5 6">DSM 29466</strain>
    </source>
</reference>
<comment type="pathway">
    <text evidence="1">Metabolic intermediate biosynthesis; chorismate biosynthesis; chorismate from D-erythrose 4-phosphate and phosphoenolpyruvate: step 4/7.</text>
</comment>
<accession>A0A497WSW5</accession>
<dbReference type="PANTHER" id="PTHR21089:SF1">
    <property type="entry name" value="BIFUNCTIONAL 3-DEHYDROQUINATE DEHYDRATASE_SHIKIMATE DEHYDROGENASE, CHLOROPLASTIC"/>
    <property type="match status" value="1"/>
</dbReference>
<keyword evidence="3" id="KW-0028">Amino-acid biosynthesis</keyword>
<evidence type="ECO:0000313" key="5">
    <source>
        <dbReference type="EMBL" id="RLJ59908.1"/>
    </source>
</evidence>
<gene>
    <name evidence="5" type="ORF">BCF46_0098</name>
</gene>
<dbReference type="GO" id="GO:0005829">
    <property type="term" value="C:cytosol"/>
    <property type="evidence" value="ECO:0007669"/>
    <property type="project" value="TreeGrafter"/>
</dbReference>
<evidence type="ECO:0000259" key="4">
    <source>
        <dbReference type="Pfam" id="PF08501"/>
    </source>
</evidence>
<dbReference type="InterPro" id="IPR046346">
    <property type="entry name" value="Aminoacid_DH-like_N_sf"/>
</dbReference>
<proteinExistence type="predicted"/>
<dbReference type="PANTHER" id="PTHR21089">
    <property type="entry name" value="SHIKIMATE DEHYDROGENASE"/>
    <property type="match status" value="1"/>
</dbReference>
<keyword evidence="3" id="KW-0057">Aromatic amino acid biosynthesis</keyword>
<evidence type="ECO:0000256" key="3">
    <source>
        <dbReference type="ARBA" id="ARBA00023141"/>
    </source>
</evidence>
<sequence>MPLKLGLIGDNIANSSAPLLHRLAGQQRGLEVRYDRLVPKEINLDFEQVFERCKASGYRGINITYPYKERVVQLVALDDPFLQAMGAVNTVVFGDTVPRGYNTDYSGFMDAYRAARGKQPTGAVMMVGTGGVGRAVAFGLAALGVRDLRLVDCDMVKADALGDVLRQIAPSTKISVWDNAENAAQGAAGVVNCSPVGMVGYGGTPLAPAAMSGAEWAFDAVYTPINTQFLTDASDQGVSIISGWELFFYQGVHAWRLFSGTDPDEHALRQALNSQ</sequence>
<dbReference type="GO" id="GO:0050661">
    <property type="term" value="F:NADP binding"/>
    <property type="evidence" value="ECO:0007669"/>
    <property type="project" value="TreeGrafter"/>
</dbReference>
<dbReference type="InterPro" id="IPR036291">
    <property type="entry name" value="NAD(P)-bd_dom_sf"/>
</dbReference>
<dbReference type="Gene3D" id="3.40.50.10860">
    <property type="entry name" value="Leucine Dehydrogenase, chain A, domain 1"/>
    <property type="match status" value="1"/>
</dbReference>
<name>A0A497WSW5_9RHOB</name>
<dbReference type="CDD" id="cd01065">
    <property type="entry name" value="NAD_bind_Shikimate_DH"/>
    <property type="match status" value="1"/>
</dbReference>